<gene>
    <name evidence="1" type="ORF">BH720_024570</name>
</gene>
<name>A0ACD5GRQ7_9CYAN</name>
<accession>A0ACD5GRQ7</accession>
<sequence length="186" mass="20772">MGIDPDSVTWTTMDPKLRETFLVTEEVNAISGFSTSALPNIRKSGVKLEDVNVFYYGDYGLDMYGNAILIRQAFLDQNPEVAKGFVRAYLRGLKDTIENPEAALEVVKAAGDNLIDMEAEKLRLEIALEKLMVNAETQANGLGSVDPKRLEETIRLTVEGFNLSRQPALSEVFDDRFLPPKEERSL</sequence>
<evidence type="ECO:0000313" key="1">
    <source>
        <dbReference type="EMBL" id="XPM62746.1"/>
    </source>
</evidence>
<dbReference type="Proteomes" id="UP000095472">
    <property type="component" value="Chromosome"/>
</dbReference>
<keyword evidence="2" id="KW-1185">Reference proteome</keyword>
<reference evidence="1 2" key="1">
    <citation type="journal article" date="2016" name="Genome Announc.">
        <title>Draft Genome Sequence of the Thermotolerant Cyanobacterium Desertifilum sp. IPPAS B-1220.</title>
        <authorList>
            <person name="Mironov K.S."/>
            <person name="Sinetova M.A."/>
            <person name="Bolatkhan K."/>
            <person name="Zayadan B.K."/>
            <person name="Ustinova V.V."/>
            <person name="Kupriyanova E.V."/>
            <person name="Skrypnik A.N."/>
            <person name="Gogoleva N.E."/>
            <person name="Gogolev Y.V."/>
            <person name="Los D.A."/>
        </authorList>
    </citation>
    <scope>NUCLEOTIDE SEQUENCE [LARGE SCALE GENOMIC DNA]</scope>
    <source>
        <strain evidence="1 2">IPPAS B-1220</strain>
    </source>
</reference>
<proteinExistence type="predicted"/>
<organism evidence="1 2">
    <name type="scientific">Desertifilum tharense IPPAS B-1220</name>
    <dbReference type="NCBI Taxonomy" id="1781255"/>
    <lineage>
        <taxon>Bacteria</taxon>
        <taxon>Bacillati</taxon>
        <taxon>Cyanobacteriota</taxon>
        <taxon>Cyanophyceae</taxon>
        <taxon>Desertifilales</taxon>
        <taxon>Desertifilaceae</taxon>
        <taxon>Desertifilum</taxon>
    </lineage>
</organism>
<dbReference type="EMBL" id="CP182909">
    <property type="protein sequence ID" value="XPM62746.1"/>
    <property type="molecule type" value="Genomic_DNA"/>
</dbReference>
<protein>
    <submittedName>
        <fullName evidence="1">ABC transporter substrate-binding protein</fullName>
    </submittedName>
</protein>
<evidence type="ECO:0000313" key="2">
    <source>
        <dbReference type="Proteomes" id="UP000095472"/>
    </source>
</evidence>